<evidence type="ECO:0000313" key="2">
    <source>
        <dbReference type="Proteomes" id="UP000092124"/>
    </source>
</evidence>
<reference evidence="1 2" key="1">
    <citation type="submission" date="2016-06" db="EMBL/GenBank/DDBJ databases">
        <title>The Draft Genome Sequence and Annotation of the Desert Woodrat Neotoma lepida.</title>
        <authorList>
            <person name="Campbell M."/>
            <person name="Oakeson K.F."/>
            <person name="Yandell M."/>
            <person name="Halpert J.R."/>
            <person name="Dearing D."/>
        </authorList>
    </citation>
    <scope>NUCLEOTIDE SEQUENCE [LARGE SCALE GENOMIC DNA]</scope>
    <source>
        <strain evidence="1">417</strain>
        <tissue evidence="1">Liver</tissue>
    </source>
</reference>
<organism evidence="1 2">
    <name type="scientific">Neotoma lepida</name>
    <name type="common">Desert woodrat</name>
    <dbReference type="NCBI Taxonomy" id="56216"/>
    <lineage>
        <taxon>Eukaryota</taxon>
        <taxon>Metazoa</taxon>
        <taxon>Chordata</taxon>
        <taxon>Craniata</taxon>
        <taxon>Vertebrata</taxon>
        <taxon>Euteleostomi</taxon>
        <taxon>Mammalia</taxon>
        <taxon>Eutheria</taxon>
        <taxon>Euarchontoglires</taxon>
        <taxon>Glires</taxon>
        <taxon>Rodentia</taxon>
        <taxon>Myomorpha</taxon>
        <taxon>Muroidea</taxon>
        <taxon>Cricetidae</taxon>
        <taxon>Neotominae</taxon>
        <taxon>Neotoma</taxon>
    </lineage>
</organism>
<sequence length="101" mass="10969">MVLAGSVGWACWGRRLSQSSVTSRLAPYPPRPDCWALALRIASGRPPLGPRQVRKHVQTTADSGKLPETATIRKACILDNSANEVIYVTDSDEVFVFGAQT</sequence>
<proteinExistence type="predicted"/>
<dbReference type="Proteomes" id="UP000092124">
    <property type="component" value="Unassembled WGS sequence"/>
</dbReference>
<evidence type="ECO:0000313" key="1">
    <source>
        <dbReference type="EMBL" id="OBS74213.1"/>
    </source>
</evidence>
<dbReference type="AlphaFoldDB" id="A0A1A6H6I2"/>
<gene>
    <name evidence="1" type="ORF">A6R68_15242</name>
</gene>
<accession>A0A1A6H6I2</accession>
<dbReference type="EMBL" id="LZPO01044459">
    <property type="protein sequence ID" value="OBS74213.1"/>
    <property type="molecule type" value="Genomic_DNA"/>
</dbReference>
<name>A0A1A6H6I2_NEOLE</name>
<keyword evidence="2" id="KW-1185">Reference proteome</keyword>
<protein>
    <submittedName>
        <fullName evidence="1">Uncharacterized protein</fullName>
    </submittedName>
</protein>
<dbReference type="STRING" id="56216.A0A1A6H6I2"/>
<comment type="caution">
    <text evidence="1">The sequence shown here is derived from an EMBL/GenBank/DDBJ whole genome shotgun (WGS) entry which is preliminary data.</text>
</comment>